<evidence type="ECO:0000313" key="2">
    <source>
        <dbReference type="Proteomes" id="UP000565262"/>
    </source>
</evidence>
<keyword evidence="2" id="KW-1185">Reference proteome</keyword>
<comment type="caution">
    <text evidence="1">The sequence shown here is derived from an EMBL/GenBank/DDBJ whole genome shotgun (WGS) entry which is preliminary data.</text>
</comment>
<protein>
    <recommendedName>
        <fullName evidence="3">Serine aminopeptidase S33 domain-containing protein</fullName>
    </recommendedName>
</protein>
<proteinExistence type="predicted"/>
<accession>A0A839IQ78</accession>
<name>A0A839IQ78_9GAMM</name>
<reference evidence="1 2" key="1">
    <citation type="submission" date="2020-08" db="EMBL/GenBank/DDBJ databases">
        <title>Oceanospirillum sp. nov. isolated from marine sediment.</title>
        <authorList>
            <person name="Ji X."/>
        </authorList>
    </citation>
    <scope>NUCLEOTIDE SEQUENCE [LARGE SCALE GENOMIC DNA]</scope>
    <source>
        <strain evidence="1 2">D5</strain>
    </source>
</reference>
<dbReference type="SUPFAM" id="SSF53474">
    <property type="entry name" value="alpha/beta-Hydrolases"/>
    <property type="match status" value="1"/>
</dbReference>
<evidence type="ECO:0008006" key="3">
    <source>
        <dbReference type="Google" id="ProtNLM"/>
    </source>
</evidence>
<dbReference type="AlphaFoldDB" id="A0A839IQ78"/>
<evidence type="ECO:0000313" key="1">
    <source>
        <dbReference type="EMBL" id="MBB1487081.1"/>
    </source>
</evidence>
<dbReference type="RefSeq" id="WP_182808858.1">
    <property type="nucleotide sequence ID" value="NZ_JACJFM010000011.1"/>
</dbReference>
<dbReference type="EMBL" id="JACJFM010000011">
    <property type="protein sequence ID" value="MBB1487081.1"/>
    <property type="molecule type" value="Genomic_DNA"/>
</dbReference>
<dbReference type="Gene3D" id="3.40.50.1820">
    <property type="entry name" value="alpha/beta hydrolase"/>
    <property type="match status" value="1"/>
</dbReference>
<dbReference type="InterPro" id="IPR029058">
    <property type="entry name" value="AB_hydrolase_fold"/>
</dbReference>
<organism evidence="1 2">
    <name type="scientific">Oceanospirillum sediminis</name>
    <dbReference type="NCBI Taxonomy" id="2760088"/>
    <lineage>
        <taxon>Bacteria</taxon>
        <taxon>Pseudomonadati</taxon>
        <taxon>Pseudomonadota</taxon>
        <taxon>Gammaproteobacteria</taxon>
        <taxon>Oceanospirillales</taxon>
        <taxon>Oceanospirillaceae</taxon>
        <taxon>Oceanospirillum</taxon>
    </lineage>
</organism>
<sequence length="311" mass="36150">MAADRHILEEHILLPVTPSLSADLYRLSPRSGDVRGSFLMLPGPGSDKTVFTGADNKSGGLAYFLAELGYEVFIGLYRGRDVSLRQIRQEKFGLEQIIMEDLPLIWRAFSKRRRSDNVYLIGHRRGGLLLSSFLMRFPEYVDDITGMVFFDTWRKSLPVGWMKFSIDHLFSGTGLRFLCRISGVCPAWLMPEHTISEPFSLLDDFDRWRQSDPWLDWWDGFDYSTTDTRFPPCLYFVSDHQAWNKREIDSRELMLELPAHNGRMIRLSRHSGGQRNYRSYDLCRHPAGVNDFYPLMLDWFGELSVTDQSRI</sequence>
<dbReference type="Proteomes" id="UP000565262">
    <property type="component" value="Unassembled WGS sequence"/>
</dbReference>
<gene>
    <name evidence="1" type="ORF">H4O21_10700</name>
</gene>